<organism evidence="4 5">
    <name type="scientific">Sediminicola arcticus</name>
    <dbReference type="NCBI Taxonomy" id="1574308"/>
    <lineage>
        <taxon>Bacteria</taxon>
        <taxon>Pseudomonadati</taxon>
        <taxon>Bacteroidota</taxon>
        <taxon>Flavobacteriia</taxon>
        <taxon>Flavobacteriales</taxon>
        <taxon>Flavobacteriaceae</taxon>
        <taxon>Sediminicola</taxon>
    </lineage>
</organism>
<keyword evidence="5" id="KW-1185">Reference proteome</keyword>
<evidence type="ECO:0000313" key="4">
    <source>
        <dbReference type="EMBL" id="MET6989463.1"/>
    </source>
</evidence>
<reference evidence="4 5" key="1">
    <citation type="submission" date="2024-07" db="EMBL/GenBank/DDBJ databases">
        <title>The genome sequence of type strain Sediminicola arcticus GDMCC 1.2805.</title>
        <authorList>
            <person name="Liu Y."/>
        </authorList>
    </citation>
    <scope>NUCLEOTIDE SEQUENCE [LARGE SCALE GENOMIC DNA]</scope>
    <source>
        <strain evidence="4 5">GDMCC 1.2805</strain>
    </source>
</reference>
<keyword evidence="1" id="KW-0238">DNA-binding</keyword>
<dbReference type="Pfam" id="PF13102">
    <property type="entry name" value="Phage_int_SAM_5"/>
    <property type="match status" value="1"/>
</dbReference>
<dbReference type="SUPFAM" id="SSF56349">
    <property type="entry name" value="DNA breaking-rejoining enzymes"/>
    <property type="match status" value="1"/>
</dbReference>
<protein>
    <submittedName>
        <fullName evidence="4">Phage integrase SAM-like domain and Arm DNA-binding domain-containing protein</fullName>
    </submittedName>
</protein>
<name>A0ABV2SQM6_9FLAO</name>
<evidence type="ECO:0000259" key="3">
    <source>
        <dbReference type="Pfam" id="PF17293"/>
    </source>
</evidence>
<sequence length="270" mass="31829">MNQNNLSVLFLLKKEKTNKQGTCPVYCRITYLKKRKQFSSGEFINPSDWNAKQQKATSKTIVNQQINLQLEIITANVKKAYLQLQLTGFEFSVEDIFNNYIGKPTAKEVGTIQYFKEFLDKNKKLVGIDIQLGTWKKFNYAHLQVKDFIKWKYGKHDHPLSKLKLQFLYDFEYYLKTERKQSQVTINKAIQRFRNPIKESVAEGYLAKDPFTMHKPGRVKKEVVFLSVDELDKLEKHLFTQPRLDLVKDLFILLQLLHLKDQSKALQRFV</sequence>
<evidence type="ECO:0000259" key="2">
    <source>
        <dbReference type="Pfam" id="PF13102"/>
    </source>
</evidence>
<feature type="domain" description="Arm DNA-binding" evidence="3">
    <location>
        <begin position="10"/>
        <end position="95"/>
    </location>
</feature>
<dbReference type="EMBL" id="JBEXAE010000001">
    <property type="protein sequence ID" value="MET6989463.1"/>
    <property type="molecule type" value="Genomic_DNA"/>
</dbReference>
<proteinExistence type="predicted"/>
<feature type="domain" description="Phage integrase SAM-like" evidence="2">
    <location>
        <begin position="112"/>
        <end position="214"/>
    </location>
</feature>
<dbReference type="InterPro" id="IPR025269">
    <property type="entry name" value="SAM-like_dom"/>
</dbReference>
<dbReference type="InterPro" id="IPR035386">
    <property type="entry name" value="Arm-DNA-bind_5"/>
</dbReference>
<comment type="caution">
    <text evidence="4">The sequence shown here is derived from an EMBL/GenBank/DDBJ whole genome shotgun (WGS) entry which is preliminary data.</text>
</comment>
<accession>A0ABV2SQM6</accession>
<evidence type="ECO:0000256" key="1">
    <source>
        <dbReference type="ARBA" id="ARBA00023125"/>
    </source>
</evidence>
<dbReference type="Proteomes" id="UP001549799">
    <property type="component" value="Unassembled WGS sequence"/>
</dbReference>
<dbReference type="Pfam" id="PF17293">
    <property type="entry name" value="Arm-DNA-bind_5"/>
    <property type="match status" value="1"/>
</dbReference>
<dbReference type="InterPro" id="IPR010998">
    <property type="entry name" value="Integrase_recombinase_N"/>
</dbReference>
<dbReference type="InterPro" id="IPR011010">
    <property type="entry name" value="DNA_brk_join_enz"/>
</dbReference>
<evidence type="ECO:0000313" key="5">
    <source>
        <dbReference type="Proteomes" id="UP001549799"/>
    </source>
</evidence>
<dbReference type="Gene3D" id="1.10.150.130">
    <property type="match status" value="1"/>
</dbReference>
<dbReference type="RefSeq" id="WP_354613836.1">
    <property type="nucleotide sequence ID" value="NZ_JBEXAE010000001.1"/>
</dbReference>
<gene>
    <name evidence="4" type="ORF">ABXZ36_02240</name>
</gene>